<dbReference type="OrthoDB" id="9810309at2"/>
<evidence type="ECO:0000256" key="6">
    <source>
        <dbReference type="ARBA" id="ARBA00033334"/>
    </source>
</evidence>
<keyword evidence="11" id="KW-1185">Reference proteome</keyword>
<dbReference type="EMBL" id="MAGO01000011">
    <property type="protein sequence ID" value="OCC14540.1"/>
    <property type="molecule type" value="Genomic_DNA"/>
</dbReference>
<comment type="similarity">
    <text evidence="2">Belongs to the Cob(I)alamin adenosyltransferase family.</text>
</comment>
<dbReference type="GO" id="GO:0008817">
    <property type="term" value="F:corrinoid adenosyltransferase activity"/>
    <property type="evidence" value="ECO:0007669"/>
    <property type="project" value="UniProtKB-EC"/>
</dbReference>
<dbReference type="PANTHER" id="PTHR46638">
    <property type="entry name" value="CORRINOID ADENOSYLTRANSFERASE"/>
    <property type="match status" value="1"/>
</dbReference>
<dbReference type="STRING" id="1156395.DBT_2082"/>
<keyword evidence="10" id="KW-0808">Transferase</keyword>
<gene>
    <name evidence="10" type="ORF">DBT_2082</name>
</gene>
<dbReference type="EC" id="2.5.1.17" evidence="3"/>
<dbReference type="PATRIC" id="fig|1156395.6.peg.2107"/>
<comment type="function">
    <text evidence="4">Required for both de novo synthesis of the corrin ring for the assimilation of exogenous corrinoids. Participates in the adenosylation of a variety of incomplete and complete corrinoids.</text>
</comment>
<dbReference type="Gene3D" id="3.40.50.300">
    <property type="entry name" value="P-loop containing nucleotide triphosphate hydrolases"/>
    <property type="match status" value="1"/>
</dbReference>
<sequence length="171" mass="18858">MDRGFIHVYTGNGKGKTTAALGLGIRALGAGLKVLLVQFLKKGDFSEIRFLGSQPNIEIRQFGTGKFVKGRPSKEDVEEAERGIKEIKDLLNSGKFDVVILDEANIAVKYGLIDLETIIDLIEARPKGTEIILTGRGADPKIIELADLVTEMQEIKHYFKKGVYARIGIEK</sequence>
<comment type="caution">
    <text evidence="10">The sequence shown here is derived from an EMBL/GenBank/DDBJ whole genome shotgun (WGS) entry which is preliminary data.</text>
</comment>
<evidence type="ECO:0000256" key="3">
    <source>
        <dbReference type="ARBA" id="ARBA00012454"/>
    </source>
</evidence>
<dbReference type="AlphaFoldDB" id="A0A1B9F3P4"/>
<evidence type="ECO:0000256" key="2">
    <source>
        <dbReference type="ARBA" id="ARBA00007487"/>
    </source>
</evidence>
<dbReference type="Pfam" id="PF02572">
    <property type="entry name" value="CobA_CobO_BtuR"/>
    <property type="match status" value="1"/>
</dbReference>
<dbReference type="PANTHER" id="PTHR46638:SF1">
    <property type="entry name" value="CORRINOID ADENOSYLTRANSFERASE"/>
    <property type="match status" value="1"/>
</dbReference>
<evidence type="ECO:0000256" key="4">
    <source>
        <dbReference type="ARBA" id="ARBA00024929"/>
    </source>
</evidence>
<comment type="catalytic activity">
    <reaction evidence="8">
        <text>2 cob(II)yrinate a,c diamide + reduced [electron-transfer flavoprotein] + 2 ATP = 2 adenosylcob(III)yrinate a,c-diamide + 2 triphosphate + oxidized [electron-transfer flavoprotein] + 3 H(+)</text>
        <dbReference type="Rhea" id="RHEA:11528"/>
        <dbReference type="Rhea" id="RHEA-COMP:10685"/>
        <dbReference type="Rhea" id="RHEA-COMP:10686"/>
        <dbReference type="ChEBI" id="CHEBI:15378"/>
        <dbReference type="ChEBI" id="CHEBI:18036"/>
        <dbReference type="ChEBI" id="CHEBI:30616"/>
        <dbReference type="ChEBI" id="CHEBI:57692"/>
        <dbReference type="ChEBI" id="CHEBI:58307"/>
        <dbReference type="ChEBI" id="CHEBI:58503"/>
        <dbReference type="ChEBI" id="CHEBI:58537"/>
        <dbReference type="EC" id="2.5.1.17"/>
    </reaction>
</comment>
<comment type="pathway">
    <text evidence="1">Cofactor biosynthesis; adenosylcobalamin biosynthesis; adenosylcobalamin from cob(II)yrinate a,c-diamide: step 2/7.</text>
</comment>
<evidence type="ECO:0000256" key="1">
    <source>
        <dbReference type="ARBA" id="ARBA00005121"/>
    </source>
</evidence>
<dbReference type="CDD" id="cd00561">
    <property type="entry name" value="CobA_ACA"/>
    <property type="match status" value="1"/>
</dbReference>
<dbReference type="InterPro" id="IPR003724">
    <property type="entry name" value="CblAdoTrfase_CobA"/>
</dbReference>
<evidence type="ECO:0000256" key="9">
    <source>
        <dbReference type="ARBA" id="ARBA00048692"/>
    </source>
</evidence>
<dbReference type="SUPFAM" id="SSF52540">
    <property type="entry name" value="P-loop containing nucleoside triphosphate hydrolases"/>
    <property type="match status" value="1"/>
</dbReference>
<dbReference type="InterPro" id="IPR027417">
    <property type="entry name" value="P-loop_NTPase"/>
</dbReference>
<evidence type="ECO:0000313" key="11">
    <source>
        <dbReference type="Proteomes" id="UP000093080"/>
    </source>
</evidence>
<dbReference type="Proteomes" id="UP000093080">
    <property type="component" value="Unassembled WGS sequence"/>
</dbReference>
<protein>
    <recommendedName>
        <fullName evidence="3">corrinoid adenosyltransferase</fullName>
        <ecNumber evidence="3">2.5.1.17</ecNumber>
    </recommendedName>
    <alternativeName>
        <fullName evidence="5">Cob(II)alamin adenosyltransferase</fullName>
    </alternativeName>
    <alternativeName>
        <fullName evidence="7">Cob(II)yrinic acid a,c-diamide adenosyltransferase</fullName>
    </alternativeName>
    <alternativeName>
        <fullName evidence="6">Cobinamide/cobalamin adenosyltransferase</fullName>
    </alternativeName>
</protein>
<evidence type="ECO:0000256" key="8">
    <source>
        <dbReference type="ARBA" id="ARBA00048555"/>
    </source>
</evidence>
<dbReference type="PIRSF" id="PIRSF015617">
    <property type="entry name" value="Adensltrnsf_CobA"/>
    <property type="match status" value="1"/>
</dbReference>
<evidence type="ECO:0000313" key="10">
    <source>
        <dbReference type="EMBL" id="OCC14540.1"/>
    </source>
</evidence>
<accession>A0A1B9F3P4</accession>
<dbReference type="NCBIfam" id="TIGR00708">
    <property type="entry name" value="cobA"/>
    <property type="match status" value="1"/>
</dbReference>
<dbReference type="RefSeq" id="WP_067619903.1">
    <property type="nucleotide sequence ID" value="NZ_MAGO01000011.1"/>
</dbReference>
<reference evidence="10 11" key="1">
    <citation type="submission" date="2016-06" db="EMBL/GenBank/DDBJ databases">
        <title>Respiratory ammonification of nitrate coupled to the oxidation of elemental sulfur in deep-sea autotrophic thermophilic bacteria.</title>
        <authorList>
            <person name="Slobodkina G.B."/>
            <person name="Mardanov A.V."/>
            <person name="Ravin N.V."/>
            <person name="Frolova A.A."/>
            <person name="Viryasiv M.B."/>
            <person name="Chernyh N.A."/>
            <person name="Bonch-Osmolovskaya E.A."/>
            <person name="Slobodkin A.I."/>
        </authorList>
    </citation>
    <scope>NUCLEOTIDE SEQUENCE [LARGE SCALE GENOMIC DNA]</scope>
    <source>
        <strain evidence="10 11">S69</strain>
    </source>
</reference>
<evidence type="ECO:0000256" key="7">
    <source>
        <dbReference type="ARBA" id="ARBA00033354"/>
    </source>
</evidence>
<proteinExistence type="inferred from homology"/>
<dbReference type="GO" id="GO:0009236">
    <property type="term" value="P:cobalamin biosynthetic process"/>
    <property type="evidence" value="ECO:0007669"/>
    <property type="project" value="UniProtKB-UniPathway"/>
</dbReference>
<dbReference type="NCBIfam" id="NF004637">
    <property type="entry name" value="PRK05986.1"/>
    <property type="match status" value="1"/>
</dbReference>
<dbReference type="UniPathway" id="UPA00148">
    <property type="reaction ID" value="UER00233"/>
</dbReference>
<evidence type="ECO:0000256" key="5">
    <source>
        <dbReference type="ARBA" id="ARBA00031529"/>
    </source>
</evidence>
<comment type="catalytic activity">
    <reaction evidence="9">
        <text>2 cob(II)alamin + reduced [electron-transfer flavoprotein] + 2 ATP = 2 adenosylcob(III)alamin + 2 triphosphate + oxidized [electron-transfer flavoprotein] + 3 H(+)</text>
        <dbReference type="Rhea" id="RHEA:28671"/>
        <dbReference type="Rhea" id="RHEA-COMP:10685"/>
        <dbReference type="Rhea" id="RHEA-COMP:10686"/>
        <dbReference type="ChEBI" id="CHEBI:15378"/>
        <dbReference type="ChEBI" id="CHEBI:16304"/>
        <dbReference type="ChEBI" id="CHEBI:18036"/>
        <dbReference type="ChEBI" id="CHEBI:18408"/>
        <dbReference type="ChEBI" id="CHEBI:30616"/>
        <dbReference type="ChEBI" id="CHEBI:57692"/>
        <dbReference type="ChEBI" id="CHEBI:58307"/>
        <dbReference type="EC" id="2.5.1.17"/>
    </reaction>
</comment>
<dbReference type="GO" id="GO:0005524">
    <property type="term" value="F:ATP binding"/>
    <property type="evidence" value="ECO:0007669"/>
    <property type="project" value="InterPro"/>
</dbReference>
<organism evidence="10 11">
    <name type="scientific">Dissulfuribacter thermophilus</name>
    <dbReference type="NCBI Taxonomy" id="1156395"/>
    <lineage>
        <taxon>Bacteria</taxon>
        <taxon>Pseudomonadati</taxon>
        <taxon>Thermodesulfobacteriota</taxon>
        <taxon>Dissulfuribacteria</taxon>
        <taxon>Dissulfuribacterales</taxon>
        <taxon>Dissulfuribacteraceae</taxon>
        <taxon>Dissulfuribacter</taxon>
    </lineage>
</organism>
<name>A0A1B9F3P4_9BACT</name>